<evidence type="ECO:0000313" key="3">
    <source>
        <dbReference type="Proteomes" id="UP000027987"/>
    </source>
</evidence>
<dbReference type="Pfam" id="PF14341">
    <property type="entry name" value="PilX_N"/>
    <property type="match status" value="1"/>
</dbReference>
<feature type="domain" description="Type 4 fimbrial biogenesis protein PilX N-terminal" evidence="1">
    <location>
        <begin position="1"/>
        <end position="49"/>
    </location>
</feature>
<accession>A0A075K9K6</accession>
<evidence type="ECO:0000259" key="1">
    <source>
        <dbReference type="Pfam" id="PF14341"/>
    </source>
</evidence>
<proteinExistence type="predicted"/>
<dbReference type="KEGG" id="dja:HY57_17385"/>
<dbReference type="Proteomes" id="UP000027987">
    <property type="component" value="Chromosome"/>
</dbReference>
<sequence>MALMVAMILMIVITLLGFAAVRGTLMQQKMSANMYDRQIAFQNAEAAMRAAQARIAANPGDIARNCQAGGVVCPANPFNDPNLPADKVFTVPVDQYKAGDLASGQPQYVVENMGTWQDPNSSTGFNQSANAHNYGAQGLSTTVMYYRVTARSDSPGNAGGRAIVTLQAMIKQG</sequence>
<name>A0A075K9K6_9GAMM</name>
<keyword evidence="3" id="KW-1185">Reference proteome</keyword>
<evidence type="ECO:0000313" key="2">
    <source>
        <dbReference type="EMBL" id="AIF48888.1"/>
    </source>
</evidence>
<dbReference type="PATRIC" id="fig|1217721.7.peg.3570"/>
<dbReference type="OrthoDB" id="5801860at2"/>
<protein>
    <submittedName>
        <fullName evidence="2">Pilus assembly protein</fullName>
    </submittedName>
</protein>
<dbReference type="HOGENOM" id="CLU_103317_3_0_6"/>
<dbReference type="AlphaFoldDB" id="A0A075K9K6"/>
<dbReference type="STRING" id="1217721.HY57_17385"/>
<organism evidence="2 3">
    <name type="scientific">Dyella japonica A8</name>
    <dbReference type="NCBI Taxonomy" id="1217721"/>
    <lineage>
        <taxon>Bacteria</taxon>
        <taxon>Pseudomonadati</taxon>
        <taxon>Pseudomonadota</taxon>
        <taxon>Gammaproteobacteria</taxon>
        <taxon>Lysobacterales</taxon>
        <taxon>Rhodanobacteraceae</taxon>
        <taxon>Dyella</taxon>
    </lineage>
</organism>
<dbReference type="EMBL" id="CP008884">
    <property type="protein sequence ID" value="AIF48888.1"/>
    <property type="molecule type" value="Genomic_DNA"/>
</dbReference>
<dbReference type="InterPro" id="IPR025746">
    <property type="entry name" value="PilX_N_dom"/>
</dbReference>
<reference evidence="2 3" key="1">
    <citation type="submission" date="2014-07" db="EMBL/GenBank/DDBJ databases">
        <title>Complete Genome Sequence of Dyella japonica Strain A8 Isolated from Malaysian Tropical Soil.</title>
        <authorList>
            <person name="Hui R.K.H."/>
            <person name="Chen J.-W."/>
            <person name="Chan K.-G."/>
            <person name="Leung F.C.C."/>
        </authorList>
    </citation>
    <scope>NUCLEOTIDE SEQUENCE [LARGE SCALE GENOMIC DNA]</scope>
    <source>
        <strain evidence="2 3">A8</strain>
    </source>
</reference>
<gene>
    <name evidence="2" type="ORF">HY57_17385</name>
</gene>